<protein>
    <submittedName>
        <fullName evidence="1">Uncharacterized protein</fullName>
    </submittedName>
</protein>
<dbReference type="SUPFAM" id="SSF140931">
    <property type="entry name" value="Fic-like"/>
    <property type="match status" value="1"/>
</dbReference>
<gene>
    <name evidence="1" type="ORF">HAP48_007895</name>
</gene>
<dbReference type="EMBL" id="JAAOLE020000001">
    <property type="protein sequence ID" value="NVI42977.1"/>
    <property type="molecule type" value="Genomic_DNA"/>
</dbReference>
<organism evidence="1">
    <name type="scientific">Bradyrhizobium septentrionale</name>
    <dbReference type="NCBI Taxonomy" id="1404411"/>
    <lineage>
        <taxon>Bacteria</taxon>
        <taxon>Pseudomonadati</taxon>
        <taxon>Pseudomonadota</taxon>
        <taxon>Alphaproteobacteria</taxon>
        <taxon>Hyphomicrobiales</taxon>
        <taxon>Nitrobacteraceae</taxon>
        <taxon>Bradyrhizobium</taxon>
    </lineage>
</organism>
<evidence type="ECO:0000313" key="1">
    <source>
        <dbReference type="EMBL" id="NVI42977.1"/>
    </source>
</evidence>
<name>A0A973VW05_9BRAD</name>
<comment type="caution">
    <text evidence="1">The sequence shown here is derived from an EMBL/GenBank/DDBJ whole genome shotgun (WGS) entry which is preliminary data.</text>
</comment>
<sequence>MSLAKVADRPKIRRIQRHDHHKIVPLPAGLGNPTRRIQPTRIAMQQQRHHHPRIKRRLPKPAHIAAHDLPEIEALPHQINHKPRDMAFRHEVLHIRRQKQRLIDVPRPKILAHRPMLNQTRPDLNSDYPDKLLEALVTLLISFNKPNEVPNAPNEMALRELHRCGTLFLLDKPGEYRDVPVQVANIQTGQVIYHAPPSGDVPGLIEEFFKELIGIWTSGDALARPIRESAFF</sequence>
<accession>A0A973VW05</accession>
<reference evidence="1" key="1">
    <citation type="submission" date="2020-06" db="EMBL/GenBank/DDBJ databases">
        <title>Whole Genome Sequence of Bradyrhizobium sp. Strain 1S1.</title>
        <authorList>
            <person name="Bromfield E.S.P."/>
            <person name="Cloutier S."/>
        </authorList>
    </citation>
    <scope>NUCLEOTIDE SEQUENCE [LARGE SCALE GENOMIC DNA]</scope>
    <source>
        <strain evidence="1">1S1</strain>
    </source>
</reference>
<dbReference type="InterPro" id="IPR036597">
    <property type="entry name" value="Fido-like_dom_sf"/>
</dbReference>
<dbReference type="AlphaFoldDB" id="A0A973VW05"/>
<proteinExistence type="predicted"/>